<evidence type="ECO:0000259" key="1">
    <source>
        <dbReference type="SMART" id="SM00966"/>
    </source>
</evidence>
<dbReference type="Proteomes" id="UP000218151">
    <property type="component" value="Unassembled WGS sequence"/>
</dbReference>
<dbReference type="InterPro" id="IPR037914">
    <property type="entry name" value="SpoVT-AbrB_sf"/>
</dbReference>
<feature type="domain" description="SpoVT-AbrB" evidence="1">
    <location>
        <begin position="4"/>
        <end position="50"/>
    </location>
</feature>
<organism evidence="2 3">
    <name type="scientific">Sphingomonas lenta</name>
    <dbReference type="NCBI Taxonomy" id="1141887"/>
    <lineage>
        <taxon>Bacteria</taxon>
        <taxon>Pseudomonadati</taxon>
        <taxon>Pseudomonadota</taxon>
        <taxon>Alphaproteobacteria</taxon>
        <taxon>Sphingomonadales</taxon>
        <taxon>Sphingomonadaceae</taxon>
        <taxon>Sphingomonas</taxon>
    </lineage>
</organism>
<sequence>MQVAKWGNSLAVRIPADVARALGLKEGDDVELCALDSGEVAVITEKQRRAAVIERIRKLAVPAPPGFKFDREEANAR</sequence>
<keyword evidence="3" id="KW-1185">Reference proteome</keyword>
<dbReference type="Pfam" id="PF04014">
    <property type="entry name" value="MazE_antitoxin"/>
    <property type="match status" value="1"/>
</dbReference>
<evidence type="ECO:0000313" key="2">
    <source>
        <dbReference type="EMBL" id="PAX06616.1"/>
    </source>
</evidence>
<dbReference type="GO" id="GO:0003677">
    <property type="term" value="F:DNA binding"/>
    <property type="evidence" value="ECO:0007669"/>
    <property type="project" value="InterPro"/>
</dbReference>
<dbReference type="InterPro" id="IPR007159">
    <property type="entry name" value="SpoVT-AbrB_dom"/>
</dbReference>
<dbReference type="SMART" id="SM00966">
    <property type="entry name" value="SpoVT_AbrB"/>
    <property type="match status" value="1"/>
</dbReference>
<dbReference type="AlphaFoldDB" id="A0A2A2SBI6"/>
<reference evidence="3" key="1">
    <citation type="submission" date="2017-09" db="EMBL/GenBank/DDBJ databases">
        <authorList>
            <person name="Feng G."/>
            <person name="Zhu H."/>
        </authorList>
    </citation>
    <scope>NUCLEOTIDE SEQUENCE [LARGE SCALE GENOMIC DNA]</scope>
    <source>
        <strain evidence="3">1PNM-20</strain>
    </source>
</reference>
<dbReference type="SUPFAM" id="SSF89447">
    <property type="entry name" value="AbrB/MazE/MraZ-like"/>
    <property type="match status" value="1"/>
</dbReference>
<gene>
    <name evidence="2" type="ORF">CKY28_15830</name>
</gene>
<dbReference type="OrthoDB" id="9795766at2"/>
<protein>
    <submittedName>
        <fullName evidence="2">AbrB family transcriptional regulator</fullName>
    </submittedName>
</protein>
<dbReference type="RefSeq" id="WP_095999361.1">
    <property type="nucleotide sequence ID" value="NZ_NSLI01000005.1"/>
</dbReference>
<dbReference type="Gene3D" id="2.10.260.10">
    <property type="match status" value="1"/>
</dbReference>
<evidence type="ECO:0000313" key="3">
    <source>
        <dbReference type="Proteomes" id="UP000218151"/>
    </source>
</evidence>
<accession>A0A2A2SBI6</accession>
<name>A0A2A2SBI6_9SPHN</name>
<dbReference type="EMBL" id="NSLI01000005">
    <property type="protein sequence ID" value="PAX06616.1"/>
    <property type="molecule type" value="Genomic_DNA"/>
</dbReference>
<comment type="caution">
    <text evidence="2">The sequence shown here is derived from an EMBL/GenBank/DDBJ whole genome shotgun (WGS) entry which is preliminary data.</text>
</comment>
<proteinExistence type="predicted"/>